<evidence type="ECO:0000259" key="12">
    <source>
        <dbReference type="Pfam" id="PF01435"/>
    </source>
</evidence>
<feature type="transmembrane region" description="Helical" evidence="11">
    <location>
        <begin position="389"/>
        <end position="408"/>
    </location>
</feature>
<feature type="transmembrane region" description="Helical" evidence="11">
    <location>
        <begin position="202"/>
        <end position="221"/>
    </location>
</feature>
<evidence type="ECO:0000256" key="7">
    <source>
        <dbReference type="ARBA" id="ARBA00022833"/>
    </source>
</evidence>
<keyword evidence="5" id="KW-0479">Metal-binding</keyword>
<feature type="transmembrane region" description="Helical" evidence="11">
    <location>
        <begin position="318"/>
        <end position="338"/>
    </location>
</feature>
<keyword evidence="2" id="KW-1003">Cell membrane</keyword>
<dbReference type="PANTHER" id="PTHR43221">
    <property type="entry name" value="PROTEASE HTPX"/>
    <property type="match status" value="1"/>
</dbReference>
<feature type="transmembrane region" description="Helical" evidence="11">
    <location>
        <begin position="428"/>
        <end position="449"/>
    </location>
</feature>
<reference evidence="13" key="1">
    <citation type="journal article" date="2014" name="Int. J. Syst. Evol. Microbiol.">
        <title>Complete genome sequence of Corynebacterium casei LMG S-19264T (=DSM 44701T), isolated from a smear-ripened cheese.</title>
        <authorList>
            <consortium name="US DOE Joint Genome Institute (JGI-PGF)"/>
            <person name="Walter F."/>
            <person name="Albersmeier A."/>
            <person name="Kalinowski J."/>
            <person name="Ruckert C."/>
        </authorList>
    </citation>
    <scope>NUCLEOTIDE SEQUENCE</scope>
    <source>
        <strain evidence="13">CGMCC 4.7110</strain>
    </source>
</reference>
<dbReference type="Pfam" id="PF01435">
    <property type="entry name" value="Peptidase_M48"/>
    <property type="match status" value="1"/>
</dbReference>
<sequence length="696" mass="72847">MTAGDDRQRGVLSPTGARYVLLIVTLTLAGAFAGQVIHNLVLGPSWAAAVLKCAGRGAALFPDSAFDRALYVSRCTGPVQRREAEVSLVGSAAVLLFGLAGLWVLPRRLLRRAGPLKAVPARWQELADRVAAEMGVRRPPRLVWGAAPVREAFVLGRGGRSRVVLPRGIRLLPEAEAEAIVRHEVGHLAAGDTVLVWLTRGLWWALPPVLLAAPLVAAVQGWRLPETSPLRMLSHPFWAEYGARALILLVVAALVTQLIMRSREHEADLAAVRGQSVALWESLLGGAQPAGRRSWLDRARANHPTHDRRLAVLRAPLTLLRPSLLDTLVVGLLAAVLLDSMDGLGNLALSGTSWSSAPVGALSAGLFLAVGWGVAVWRDTQARGGANSGALRWLHPALGMSAGAGLLVRLQSTGTTASGPMRGWPLLIVLPLAVMGAASLGAAFARLWSSRLGAECIDFRDQLAVVTVNALLFGGALWLAMDFCTMLKVAFAEPVLYAVLLTGPYSASSGTRAVGLAAVAVTALWAALRRARPLDSHWLPALGMAGAVVASAVTRLGYRPSAMPRDWTATWQLDVLTALCAGAVCAVTLVACRGSDGLGPALYAAPAASVLTATVLWAARFGSWRHPFDVWATVLVEGSLSGLVVVVVALAAPAGLLPAWGAGRRTVTGGAAAVAALAAIAAVVALEHFGDAVLLR</sequence>
<reference evidence="13" key="2">
    <citation type="submission" date="2020-09" db="EMBL/GenBank/DDBJ databases">
        <authorList>
            <person name="Sun Q."/>
            <person name="Zhou Y."/>
        </authorList>
    </citation>
    <scope>NUCLEOTIDE SEQUENCE</scope>
    <source>
        <strain evidence="13">CGMCC 4.7110</strain>
    </source>
</reference>
<evidence type="ECO:0000256" key="5">
    <source>
        <dbReference type="ARBA" id="ARBA00022723"/>
    </source>
</evidence>
<evidence type="ECO:0000256" key="11">
    <source>
        <dbReference type="SAM" id="Phobius"/>
    </source>
</evidence>
<keyword evidence="3" id="KW-0645">Protease</keyword>
<feature type="domain" description="Peptidase M48" evidence="12">
    <location>
        <begin position="122"/>
        <end position="315"/>
    </location>
</feature>
<dbReference type="InterPro" id="IPR001915">
    <property type="entry name" value="Peptidase_M48"/>
</dbReference>
<feature type="transmembrane region" description="Helical" evidence="11">
    <location>
        <begin position="639"/>
        <end position="660"/>
    </location>
</feature>
<feature type="transmembrane region" description="Helical" evidence="11">
    <location>
        <begin position="570"/>
        <end position="592"/>
    </location>
</feature>
<dbReference type="InterPro" id="IPR050083">
    <property type="entry name" value="HtpX_protease"/>
</dbReference>
<dbReference type="PANTHER" id="PTHR43221:SF2">
    <property type="entry name" value="PROTEASE HTPX HOMOLOG"/>
    <property type="match status" value="1"/>
</dbReference>
<proteinExistence type="predicted"/>
<dbReference type="AlphaFoldDB" id="A0A918CXF7"/>
<keyword evidence="7" id="KW-0862">Zinc</keyword>
<feature type="transmembrane region" description="Helical" evidence="11">
    <location>
        <begin position="241"/>
        <end position="260"/>
    </location>
</feature>
<evidence type="ECO:0000256" key="1">
    <source>
        <dbReference type="ARBA" id="ARBA00001947"/>
    </source>
</evidence>
<dbReference type="Proteomes" id="UP000653411">
    <property type="component" value="Unassembled WGS sequence"/>
</dbReference>
<keyword evidence="4 11" id="KW-0812">Transmembrane</keyword>
<evidence type="ECO:0000256" key="10">
    <source>
        <dbReference type="ARBA" id="ARBA00023136"/>
    </source>
</evidence>
<feature type="transmembrane region" description="Helical" evidence="11">
    <location>
        <begin position="19"/>
        <end position="37"/>
    </location>
</feature>
<evidence type="ECO:0000256" key="6">
    <source>
        <dbReference type="ARBA" id="ARBA00022801"/>
    </source>
</evidence>
<keyword evidence="9" id="KW-0482">Metalloprotease</keyword>
<evidence type="ECO:0000313" key="13">
    <source>
        <dbReference type="EMBL" id="GGN45188.1"/>
    </source>
</evidence>
<keyword evidence="6" id="KW-0378">Hydrolase</keyword>
<feature type="transmembrane region" description="Helical" evidence="11">
    <location>
        <begin position="470"/>
        <end position="491"/>
    </location>
</feature>
<comment type="cofactor">
    <cofactor evidence="1">
        <name>Zn(2+)</name>
        <dbReference type="ChEBI" id="CHEBI:29105"/>
    </cofactor>
</comment>
<name>A0A918CXF7_9ACTN</name>
<keyword evidence="8 11" id="KW-1133">Transmembrane helix</keyword>
<feature type="transmembrane region" description="Helical" evidence="11">
    <location>
        <begin position="86"/>
        <end position="105"/>
    </location>
</feature>
<keyword evidence="10 11" id="KW-0472">Membrane</keyword>
<comment type="caution">
    <text evidence="13">The sequence shown here is derived from an EMBL/GenBank/DDBJ whole genome shotgun (WGS) entry which is preliminary data.</text>
</comment>
<keyword evidence="14" id="KW-1185">Reference proteome</keyword>
<evidence type="ECO:0000256" key="8">
    <source>
        <dbReference type="ARBA" id="ARBA00022989"/>
    </source>
</evidence>
<feature type="transmembrane region" description="Helical" evidence="11">
    <location>
        <begin position="601"/>
        <end position="619"/>
    </location>
</feature>
<organism evidence="13 14">
    <name type="scientific">Streptomyces fuscichromogenes</name>
    <dbReference type="NCBI Taxonomy" id="1324013"/>
    <lineage>
        <taxon>Bacteria</taxon>
        <taxon>Bacillati</taxon>
        <taxon>Actinomycetota</taxon>
        <taxon>Actinomycetes</taxon>
        <taxon>Kitasatosporales</taxon>
        <taxon>Streptomycetaceae</taxon>
        <taxon>Streptomyces</taxon>
    </lineage>
</organism>
<feature type="transmembrane region" description="Helical" evidence="11">
    <location>
        <begin position="667"/>
        <end position="686"/>
    </location>
</feature>
<accession>A0A918CXF7</accession>
<dbReference type="RefSeq" id="WP_189269381.1">
    <property type="nucleotide sequence ID" value="NZ_BMML01000046.1"/>
</dbReference>
<evidence type="ECO:0000313" key="14">
    <source>
        <dbReference type="Proteomes" id="UP000653411"/>
    </source>
</evidence>
<feature type="transmembrane region" description="Helical" evidence="11">
    <location>
        <begin position="540"/>
        <end position="558"/>
    </location>
</feature>
<evidence type="ECO:0000256" key="4">
    <source>
        <dbReference type="ARBA" id="ARBA00022692"/>
    </source>
</evidence>
<dbReference type="GO" id="GO:0004222">
    <property type="term" value="F:metalloendopeptidase activity"/>
    <property type="evidence" value="ECO:0007669"/>
    <property type="project" value="InterPro"/>
</dbReference>
<feature type="transmembrane region" description="Helical" evidence="11">
    <location>
        <begin position="511"/>
        <end position="528"/>
    </location>
</feature>
<protein>
    <recommendedName>
        <fullName evidence="12">Peptidase M48 domain-containing protein</fullName>
    </recommendedName>
</protein>
<dbReference type="GO" id="GO:0046872">
    <property type="term" value="F:metal ion binding"/>
    <property type="evidence" value="ECO:0007669"/>
    <property type="project" value="UniProtKB-KW"/>
</dbReference>
<dbReference type="GO" id="GO:0006508">
    <property type="term" value="P:proteolysis"/>
    <property type="evidence" value="ECO:0007669"/>
    <property type="project" value="UniProtKB-KW"/>
</dbReference>
<evidence type="ECO:0000256" key="3">
    <source>
        <dbReference type="ARBA" id="ARBA00022670"/>
    </source>
</evidence>
<feature type="transmembrane region" description="Helical" evidence="11">
    <location>
        <begin position="358"/>
        <end position="377"/>
    </location>
</feature>
<dbReference type="CDD" id="cd07329">
    <property type="entry name" value="M56_like"/>
    <property type="match status" value="1"/>
</dbReference>
<evidence type="ECO:0000256" key="9">
    <source>
        <dbReference type="ARBA" id="ARBA00023049"/>
    </source>
</evidence>
<gene>
    <name evidence="13" type="ORF">GCM10011578_096890</name>
</gene>
<evidence type="ECO:0000256" key="2">
    <source>
        <dbReference type="ARBA" id="ARBA00022475"/>
    </source>
</evidence>
<dbReference type="Gene3D" id="3.30.2010.10">
    <property type="entry name" value="Metalloproteases ('zincins'), catalytic domain"/>
    <property type="match status" value="1"/>
</dbReference>
<dbReference type="EMBL" id="BMML01000046">
    <property type="protein sequence ID" value="GGN45188.1"/>
    <property type="molecule type" value="Genomic_DNA"/>
</dbReference>